<organism evidence="2 3">
    <name type="scientific">Microbacterium betulae</name>
    <dbReference type="NCBI Taxonomy" id="2981139"/>
    <lineage>
        <taxon>Bacteria</taxon>
        <taxon>Bacillati</taxon>
        <taxon>Actinomycetota</taxon>
        <taxon>Actinomycetes</taxon>
        <taxon>Micrococcales</taxon>
        <taxon>Microbacteriaceae</taxon>
        <taxon>Microbacterium</taxon>
    </lineage>
</organism>
<feature type="transmembrane region" description="Helical" evidence="1">
    <location>
        <begin position="29"/>
        <end position="54"/>
    </location>
</feature>
<keyword evidence="3" id="KW-1185">Reference proteome</keyword>
<accession>A0AA97I6M4</accession>
<proteinExistence type="predicted"/>
<reference evidence="2 3" key="1">
    <citation type="submission" date="2023-02" db="EMBL/GenBank/DDBJ databases">
        <title>Microbacterium betulae sp. nov., isolated from birch wood.</title>
        <authorList>
            <person name="Pasciak M."/>
            <person name="Pawlik K.J."/>
            <person name="Martynowski D."/>
            <person name="Laczmanski L."/>
            <person name="Ciekot J."/>
            <person name="Szponar B."/>
            <person name="Wojcik-Fatla A."/>
            <person name="Mackiewicz B."/>
            <person name="Farian E."/>
            <person name="Cholewa G."/>
            <person name="Cholewa A."/>
            <person name="Dutkiewicz J."/>
        </authorList>
    </citation>
    <scope>NUCLEOTIDE SEQUENCE [LARGE SCALE GENOMIC DNA]</scope>
    <source>
        <strain evidence="2 3">AB</strain>
    </source>
</reference>
<keyword evidence="1" id="KW-0472">Membrane</keyword>
<dbReference type="KEGG" id="mbet:N8K70_15460"/>
<evidence type="ECO:0000313" key="3">
    <source>
        <dbReference type="Proteomes" id="UP001305498"/>
    </source>
</evidence>
<name>A0AA97I6M4_9MICO</name>
<keyword evidence="1" id="KW-0812">Transmembrane</keyword>
<sequence length="192" mass="20722">MTRLLADADAARWVPVTGRGLRGGRHRKAAIHMLLGSAGLVQGAPGSGLLAWIANRAARAMMRHSDGRILAWVWKDDPELVVVIAQAQALTSELRAARASMPMEYDDTESFPSPFLGVGEKLVVDLPQGERSLLTASYTWDTGSQLVSLQAASPDRERFGTLLPAVDDLARSLRLSDDLEVGESNVLRLPPA</sequence>
<dbReference type="RefSeq" id="WP_317139243.1">
    <property type="nucleotide sequence ID" value="NZ_CP118157.1"/>
</dbReference>
<keyword evidence="1" id="KW-1133">Transmembrane helix</keyword>
<dbReference type="AlphaFoldDB" id="A0AA97I6M4"/>
<evidence type="ECO:0000313" key="2">
    <source>
        <dbReference type="EMBL" id="WOF22772.1"/>
    </source>
</evidence>
<protein>
    <submittedName>
        <fullName evidence="2">Uncharacterized protein</fullName>
    </submittedName>
</protein>
<dbReference type="EMBL" id="CP118157">
    <property type="protein sequence ID" value="WOF22772.1"/>
    <property type="molecule type" value="Genomic_DNA"/>
</dbReference>
<evidence type="ECO:0000256" key="1">
    <source>
        <dbReference type="SAM" id="Phobius"/>
    </source>
</evidence>
<gene>
    <name evidence="2" type="ORF">N8K70_15460</name>
</gene>
<dbReference type="Proteomes" id="UP001305498">
    <property type="component" value="Chromosome"/>
</dbReference>